<dbReference type="STRING" id="45286.A0A0X8HWE3"/>
<dbReference type="EMBL" id="CP014248">
    <property type="protein sequence ID" value="AMD22946.1"/>
    <property type="molecule type" value="Genomic_DNA"/>
</dbReference>
<comment type="subcellular location">
    <subcellularLocation>
        <location evidence="1">Membrane</location>
        <topology evidence="1">Multi-pass membrane protein</topology>
    </subcellularLocation>
</comment>
<dbReference type="GO" id="GO:0019706">
    <property type="term" value="F:protein-cysteine S-palmitoyltransferase activity"/>
    <property type="evidence" value="ECO:0007669"/>
    <property type="project" value="UniProtKB-EC"/>
</dbReference>
<keyword evidence="3 11" id="KW-0812">Transmembrane</keyword>
<dbReference type="Pfam" id="PF01529">
    <property type="entry name" value="DHHC"/>
    <property type="match status" value="1"/>
</dbReference>
<keyword evidence="14" id="KW-1185">Reference proteome</keyword>
<feature type="transmembrane region" description="Helical" evidence="11">
    <location>
        <begin position="12"/>
        <end position="33"/>
    </location>
</feature>
<keyword evidence="6" id="KW-0564">Palmitate</keyword>
<comment type="similarity">
    <text evidence="9">Belongs to the DHHC palmitoyltransferase family. PFA5 subfamily.</text>
</comment>
<dbReference type="GO" id="GO:0005783">
    <property type="term" value="C:endoplasmic reticulum"/>
    <property type="evidence" value="ECO:0007669"/>
    <property type="project" value="TreeGrafter"/>
</dbReference>
<evidence type="ECO:0000256" key="4">
    <source>
        <dbReference type="ARBA" id="ARBA00022989"/>
    </source>
</evidence>
<keyword evidence="4 11" id="KW-1133">Transmembrane helix</keyword>
<proteinExistence type="inferred from homology"/>
<evidence type="ECO:0000256" key="2">
    <source>
        <dbReference type="ARBA" id="ARBA00022679"/>
    </source>
</evidence>
<comment type="catalytic activity">
    <reaction evidence="10 11">
        <text>L-cysteinyl-[protein] + hexadecanoyl-CoA = S-hexadecanoyl-L-cysteinyl-[protein] + CoA</text>
        <dbReference type="Rhea" id="RHEA:36683"/>
        <dbReference type="Rhea" id="RHEA-COMP:10131"/>
        <dbReference type="Rhea" id="RHEA-COMP:11032"/>
        <dbReference type="ChEBI" id="CHEBI:29950"/>
        <dbReference type="ChEBI" id="CHEBI:57287"/>
        <dbReference type="ChEBI" id="CHEBI:57379"/>
        <dbReference type="ChEBI" id="CHEBI:74151"/>
        <dbReference type="EC" id="2.3.1.225"/>
    </reaction>
</comment>
<keyword evidence="2 11" id="KW-0808">Transferase</keyword>
<evidence type="ECO:0000256" key="5">
    <source>
        <dbReference type="ARBA" id="ARBA00023136"/>
    </source>
</evidence>
<dbReference type="EC" id="2.3.1.225" evidence="11"/>
<dbReference type="GO" id="GO:0005794">
    <property type="term" value="C:Golgi apparatus"/>
    <property type="evidence" value="ECO:0007669"/>
    <property type="project" value="TreeGrafter"/>
</dbReference>
<dbReference type="GO" id="GO:0016020">
    <property type="term" value="C:membrane"/>
    <property type="evidence" value="ECO:0007669"/>
    <property type="project" value="UniProtKB-SubCell"/>
</dbReference>
<feature type="transmembrane region" description="Helical" evidence="11">
    <location>
        <begin position="208"/>
        <end position="236"/>
    </location>
</feature>
<comment type="domain">
    <text evidence="11">The DHHC domain is required for palmitoyltransferase activity.</text>
</comment>
<evidence type="ECO:0000256" key="11">
    <source>
        <dbReference type="RuleBase" id="RU079119"/>
    </source>
</evidence>
<evidence type="ECO:0000256" key="8">
    <source>
        <dbReference type="ARBA" id="ARBA00023315"/>
    </source>
</evidence>
<organism evidence="13 14">
    <name type="scientific">Eremothecium sinecaudum</name>
    <dbReference type="NCBI Taxonomy" id="45286"/>
    <lineage>
        <taxon>Eukaryota</taxon>
        <taxon>Fungi</taxon>
        <taxon>Dikarya</taxon>
        <taxon>Ascomycota</taxon>
        <taxon>Saccharomycotina</taxon>
        <taxon>Saccharomycetes</taxon>
        <taxon>Saccharomycetales</taxon>
        <taxon>Saccharomycetaceae</taxon>
        <taxon>Eremothecium</taxon>
    </lineage>
</organism>
<dbReference type="OrthoDB" id="331948at2759"/>
<dbReference type="PANTHER" id="PTHR22883">
    <property type="entry name" value="ZINC FINGER DHHC DOMAIN CONTAINING PROTEIN"/>
    <property type="match status" value="1"/>
</dbReference>
<evidence type="ECO:0000313" key="14">
    <source>
        <dbReference type="Proteomes" id="UP000243052"/>
    </source>
</evidence>
<dbReference type="RefSeq" id="XP_017989942.1">
    <property type="nucleotide sequence ID" value="XM_018134453.1"/>
</dbReference>
<evidence type="ECO:0000256" key="3">
    <source>
        <dbReference type="ARBA" id="ARBA00022692"/>
    </source>
</evidence>
<name>A0A0X8HWE3_9SACH</name>
<evidence type="ECO:0000256" key="10">
    <source>
        <dbReference type="ARBA" id="ARBA00048048"/>
    </source>
</evidence>
<keyword evidence="5 11" id="KW-0472">Membrane</keyword>
<gene>
    <name evidence="13" type="ORF">AW171_hschr85017</name>
</gene>
<reference evidence="13 14" key="1">
    <citation type="submission" date="2016-01" db="EMBL/GenBank/DDBJ databases">
        <title>Genome sequence of the yeast Holleya sinecauda.</title>
        <authorList>
            <person name="Dietrich F.S."/>
        </authorList>
    </citation>
    <scope>NUCLEOTIDE SEQUENCE [LARGE SCALE GENOMIC DNA]</scope>
    <source>
        <strain evidence="13 14">ATCC 58844</strain>
    </source>
</reference>
<evidence type="ECO:0000256" key="1">
    <source>
        <dbReference type="ARBA" id="ARBA00004141"/>
    </source>
</evidence>
<accession>A0A0X8HWE3</accession>
<dbReference type="GO" id="GO:0006612">
    <property type="term" value="P:protein targeting to membrane"/>
    <property type="evidence" value="ECO:0007669"/>
    <property type="project" value="TreeGrafter"/>
</dbReference>
<dbReference type="GeneID" id="28726323"/>
<feature type="domain" description="Palmitoyltransferase DHHC" evidence="12">
    <location>
        <begin position="126"/>
        <end position="246"/>
    </location>
</feature>
<evidence type="ECO:0000313" key="13">
    <source>
        <dbReference type="EMBL" id="AMD22946.1"/>
    </source>
</evidence>
<evidence type="ECO:0000256" key="7">
    <source>
        <dbReference type="ARBA" id="ARBA00023288"/>
    </source>
</evidence>
<evidence type="ECO:0000256" key="6">
    <source>
        <dbReference type="ARBA" id="ARBA00023139"/>
    </source>
</evidence>
<evidence type="ECO:0000259" key="12">
    <source>
        <dbReference type="Pfam" id="PF01529"/>
    </source>
</evidence>
<dbReference type="Proteomes" id="UP000243052">
    <property type="component" value="Chromosome viii"/>
</dbReference>
<keyword evidence="7" id="KW-0449">Lipoprotein</keyword>
<keyword evidence="8 11" id="KW-0012">Acyltransferase</keyword>
<protein>
    <recommendedName>
        <fullName evidence="11">Palmitoyltransferase</fullName>
        <ecNumber evidence="11">2.3.1.225</ecNumber>
    </recommendedName>
</protein>
<feature type="transmembrane region" description="Helical" evidence="11">
    <location>
        <begin position="173"/>
        <end position="196"/>
    </location>
</feature>
<dbReference type="InterPro" id="IPR039859">
    <property type="entry name" value="PFA4/ZDH16/20/ERF2-like"/>
</dbReference>
<dbReference type="PROSITE" id="PS50216">
    <property type="entry name" value="DHHC"/>
    <property type="match status" value="1"/>
</dbReference>
<dbReference type="AlphaFoldDB" id="A0A0X8HWE3"/>
<dbReference type="InterPro" id="IPR001594">
    <property type="entry name" value="Palmitoyltrfase_DHHC"/>
</dbReference>
<feature type="transmembrane region" description="Helical" evidence="11">
    <location>
        <begin position="53"/>
        <end position="76"/>
    </location>
</feature>
<dbReference type="PANTHER" id="PTHR22883:SF23">
    <property type="entry name" value="PALMITOYLTRANSFERASE ZDHHC6"/>
    <property type="match status" value="1"/>
</dbReference>
<evidence type="ECO:0000256" key="9">
    <source>
        <dbReference type="ARBA" id="ARBA00038298"/>
    </source>
</evidence>
<sequence>MHKSLTRFTRHRWYRFFLPSVVFVLMLYCSWVYCHLFCIVELHNHLGLNVTPWVLMGIHLLVQVLVWYILVQIIAVGPGRQPKVLPFRIYPDTYGSDSATSKEELEVHSIIPPDVYQCDIQGYPIWCSTCQSLKIDRAHHSAPLGYCVPRFDHYCVWVGTAIGRKNYRLFIQYLFYFVIYAGLIAISIGVFARRIINYRNNNGLGPNVNIFVVLGMTGLGFCFVALLFMSFTFYMVTNRTSIETIMNRGKPTRRTCYCIYNLVDGYRYVLDCNAEEHNKVWANESIWENITGFIGPRVWMWFIPFGSNIPPFKQPSNEANYDMVVGPYLEKMSKKYKQSLMDRIQEGNYLTRLRAYGDNFR</sequence>